<evidence type="ECO:0000313" key="1">
    <source>
        <dbReference type="EMBL" id="CAH3035670.1"/>
    </source>
</evidence>
<protein>
    <submittedName>
        <fullName evidence="1">Uncharacterized protein</fullName>
    </submittedName>
</protein>
<dbReference type="Proteomes" id="UP001159405">
    <property type="component" value="Unassembled WGS sequence"/>
</dbReference>
<gene>
    <name evidence="1" type="ORF">PLOB_00030980</name>
</gene>
<proteinExistence type="predicted"/>
<accession>A0ABN8MTK6</accession>
<dbReference type="EMBL" id="CALNXK010000004">
    <property type="protein sequence ID" value="CAH3035670.1"/>
    <property type="molecule type" value="Genomic_DNA"/>
</dbReference>
<name>A0ABN8MTK6_9CNID</name>
<reference evidence="1 2" key="1">
    <citation type="submission" date="2022-05" db="EMBL/GenBank/DDBJ databases">
        <authorList>
            <consortium name="Genoscope - CEA"/>
            <person name="William W."/>
        </authorList>
    </citation>
    <scope>NUCLEOTIDE SEQUENCE [LARGE SCALE GENOMIC DNA]</scope>
</reference>
<keyword evidence="2" id="KW-1185">Reference proteome</keyword>
<sequence>MQKEDVNSGRNLYSGDKEHGELDECFDGEGGHEAMNVYNITGNTSSSCFILFPVYLKTFPFTCKHYLFYWQTFPFKFFTKRLLLREYTRVVNNPSSTKLSDSKLKNADIPELEDFEGDLLLTKVQKAMITPLHQDVAAAGVWSKTQFMWHERTVPYLYYIPPDLGKITPSIIFACNTQTCNHRNRFLKQSVLLRETKGSHWFPLHADHEPDH</sequence>
<organism evidence="1 2">
    <name type="scientific">Porites lobata</name>
    <dbReference type="NCBI Taxonomy" id="104759"/>
    <lineage>
        <taxon>Eukaryota</taxon>
        <taxon>Metazoa</taxon>
        <taxon>Cnidaria</taxon>
        <taxon>Anthozoa</taxon>
        <taxon>Hexacorallia</taxon>
        <taxon>Scleractinia</taxon>
        <taxon>Fungiina</taxon>
        <taxon>Poritidae</taxon>
        <taxon>Porites</taxon>
    </lineage>
</organism>
<comment type="caution">
    <text evidence="1">The sequence shown here is derived from an EMBL/GenBank/DDBJ whole genome shotgun (WGS) entry which is preliminary data.</text>
</comment>
<evidence type="ECO:0000313" key="2">
    <source>
        <dbReference type="Proteomes" id="UP001159405"/>
    </source>
</evidence>